<gene>
    <name evidence="3" type="ORF">GQA70_20885</name>
</gene>
<accession>A0ABX7FFI8</accession>
<reference evidence="3 4" key="1">
    <citation type="submission" date="2019-12" db="EMBL/GenBank/DDBJ databases">
        <title>Complete Genome Sequence of a Quorum-Sensing Bacterium,Rhodobacteraceae bacterium C31, Isolated from a marine microalgae symbiotic bacteria.</title>
        <authorList>
            <person name="Zhang Y."/>
        </authorList>
    </citation>
    <scope>NUCLEOTIDE SEQUENCE [LARGE SCALE GENOMIC DNA]</scope>
    <source>
        <strain evidence="3 4">C31</strain>
        <plasmid evidence="3 4">p-SCP3</plasmid>
    </source>
</reference>
<feature type="transmembrane region" description="Helical" evidence="1">
    <location>
        <begin position="263"/>
        <end position="280"/>
    </location>
</feature>
<feature type="domain" description="EamA" evidence="2">
    <location>
        <begin position="147"/>
        <end position="277"/>
    </location>
</feature>
<keyword evidence="1" id="KW-1133">Transmembrane helix</keyword>
<name>A0ABX7FFI8_9RHOB</name>
<dbReference type="Proteomes" id="UP000596387">
    <property type="component" value="Plasmid p-SCP3"/>
</dbReference>
<feature type="transmembrane region" description="Helical" evidence="1">
    <location>
        <begin position="235"/>
        <end position="256"/>
    </location>
</feature>
<keyword evidence="1" id="KW-0472">Membrane</keyword>
<evidence type="ECO:0000313" key="3">
    <source>
        <dbReference type="EMBL" id="QRF68834.1"/>
    </source>
</evidence>
<feature type="transmembrane region" description="Helical" evidence="1">
    <location>
        <begin position="208"/>
        <end position="229"/>
    </location>
</feature>
<dbReference type="RefSeq" id="WP_023852388.1">
    <property type="nucleotide sequence ID" value="NZ_CP047169.1"/>
</dbReference>
<sequence length="282" mass="28128">MIAITLGLVAALAWGAHDVCVRYVSQNNGIFASLVWVLGFGLLLATPVSAVAWQQGAGGGSLPLALLSGLFFALGGVALYKAFSIGPVRLVAPVIGAYPILSVGWASVSGTPVTALQWGMVGVIVGGIALLSQSDPEDGGSGGGGAAILWSVLAGVGFAATFAVGHAATANGGELALLAPTRAMALAAVLAVALALRAPLRPERRHLPLLALMGALDAVALGSVIGAGRTDRPEFAAVGASTFGVITIVLAALFLGEKLKPRQWLVVLAIFAAIGVLGSPEG</sequence>
<protein>
    <submittedName>
        <fullName evidence="3">EamA family transporter</fullName>
    </submittedName>
</protein>
<geneLocation type="plasmid" evidence="3 4">
    <name>p-SCP3</name>
</geneLocation>
<evidence type="ECO:0000313" key="4">
    <source>
        <dbReference type="Proteomes" id="UP000596387"/>
    </source>
</evidence>
<feature type="transmembrane region" description="Helical" evidence="1">
    <location>
        <begin position="64"/>
        <end position="83"/>
    </location>
</feature>
<keyword evidence="3" id="KW-0614">Plasmid</keyword>
<keyword evidence="1" id="KW-0812">Transmembrane</keyword>
<dbReference type="Pfam" id="PF00892">
    <property type="entry name" value="EamA"/>
    <property type="match status" value="2"/>
</dbReference>
<dbReference type="SUPFAM" id="SSF103481">
    <property type="entry name" value="Multidrug resistance efflux transporter EmrE"/>
    <property type="match status" value="2"/>
</dbReference>
<organism evidence="3 4">
    <name type="scientific">Ponticoccus alexandrii</name>
    <dbReference type="NCBI Taxonomy" id="1943633"/>
    <lineage>
        <taxon>Bacteria</taxon>
        <taxon>Pseudomonadati</taxon>
        <taxon>Pseudomonadota</taxon>
        <taxon>Alphaproteobacteria</taxon>
        <taxon>Rhodobacterales</taxon>
        <taxon>Roseobacteraceae</taxon>
        <taxon>Ponticoccus</taxon>
    </lineage>
</organism>
<proteinExistence type="predicted"/>
<feature type="transmembrane region" description="Helical" evidence="1">
    <location>
        <begin position="175"/>
        <end position="196"/>
    </location>
</feature>
<feature type="transmembrane region" description="Helical" evidence="1">
    <location>
        <begin position="144"/>
        <end position="169"/>
    </location>
</feature>
<dbReference type="InterPro" id="IPR000620">
    <property type="entry name" value="EamA_dom"/>
</dbReference>
<dbReference type="EMBL" id="CP047169">
    <property type="protein sequence ID" value="QRF68834.1"/>
    <property type="molecule type" value="Genomic_DNA"/>
</dbReference>
<evidence type="ECO:0000259" key="2">
    <source>
        <dbReference type="Pfam" id="PF00892"/>
    </source>
</evidence>
<keyword evidence="4" id="KW-1185">Reference proteome</keyword>
<feature type="domain" description="EamA" evidence="2">
    <location>
        <begin position="2"/>
        <end position="132"/>
    </location>
</feature>
<feature type="transmembrane region" description="Helical" evidence="1">
    <location>
        <begin position="28"/>
        <end position="52"/>
    </location>
</feature>
<dbReference type="InterPro" id="IPR037185">
    <property type="entry name" value="EmrE-like"/>
</dbReference>
<evidence type="ECO:0000256" key="1">
    <source>
        <dbReference type="SAM" id="Phobius"/>
    </source>
</evidence>
<feature type="transmembrane region" description="Helical" evidence="1">
    <location>
        <begin position="115"/>
        <end position="132"/>
    </location>
</feature>